<dbReference type="GO" id="GO:0046872">
    <property type="term" value="F:metal ion binding"/>
    <property type="evidence" value="ECO:0007669"/>
    <property type="project" value="UniProtKB-KW"/>
</dbReference>
<evidence type="ECO:0000256" key="1">
    <source>
        <dbReference type="ARBA" id="ARBA00022448"/>
    </source>
</evidence>
<evidence type="ECO:0000313" key="8">
    <source>
        <dbReference type="EMBL" id="TPG55267.1"/>
    </source>
</evidence>
<dbReference type="SUPFAM" id="SSF46626">
    <property type="entry name" value="Cytochrome c"/>
    <property type="match status" value="1"/>
</dbReference>
<protein>
    <recommendedName>
        <fullName evidence="7">Cytochrome c domain-containing protein</fullName>
    </recommendedName>
</protein>
<accession>A0A502G040</accession>
<keyword evidence="9" id="KW-1185">Reference proteome</keyword>
<dbReference type="OrthoDB" id="9805828at2"/>
<dbReference type="InterPro" id="IPR036909">
    <property type="entry name" value="Cyt_c-like_dom_sf"/>
</dbReference>
<sequence>MLGSTPAIAQAAPAGATVYQQRCSLCHSVVPDKNGVAPSLAGVVGRKAGSLAKFSYSPALKASGIVWTPAQLDTYLANPQKAVPGSRMPLALGDPALRKAVIAYLATLK</sequence>
<dbReference type="InterPro" id="IPR002327">
    <property type="entry name" value="Cyt_c_1A/1B"/>
</dbReference>
<evidence type="ECO:0000259" key="7">
    <source>
        <dbReference type="PROSITE" id="PS51007"/>
    </source>
</evidence>
<dbReference type="InterPro" id="IPR009056">
    <property type="entry name" value="Cyt_c-like_dom"/>
</dbReference>
<organism evidence="8 9">
    <name type="scientific">Sphingomonas glacialis</name>
    <dbReference type="NCBI Taxonomy" id="658225"/>
    <lineage>
        <taxon>Bacteria</taxon>
        <taxon>Pseudomonadati</taxon>
        <taxon>Pseudomonadota</taxon>
        <taxon>Alphaproteobacteria</taxon>
        <taxon>Sphingomonadales</taxon>
        <taxon>Sphingomonadaceae</taxon>
        <taxon>Sphingomonas</taxon>
    </lineage>
</organism>
<dbReference type="GO" id="GO:0009055">
    <property type="term" value="F:electron transfer activity"/>
    <property type="evidence" value="ECO:0007669"/>
    <property type="project" value="InterPro"/>
</dbReference>
<evidence type="ECO:0000256" key="5">
    <source>
        <dbReference type="ARBA" id="ARBA00023004"/>
    </source>
</evidence>
<evidence type="ECO:0000256" key="4">
    <source>
        <dbReference type="ARBA" id="ARBA00022982"/>
    </source>
</evidence>
<comment type="caution">
    <text evidence="8">The sequence shown here is derived from an EMBL/GenBank/DDBJ whole genome shotgun (WGS) entry which is preliminary data.</text>
</comment>
<name>A0A502G040_9SPHN</name>
<gene>
    <name evidence="8" type="ORF">EAH76_06365</name>
</gene>
<dbReference type="Pfam" id="PF00034">
    <property type="entry name" value="Cytochrom_C"/>
    <property type="match status" value="1"/>
</dbReference>
<keyword evidence="2 6" id="KW-0349">Heme</keyword>
<dbReference type="GO" id="GO:0020037">
    <property type="term" value="F:heme binding"/>
    <property type="evidence" value="ECO:0007669"/>
    <property type="project" value="InterPro"/>
</dbReference>
<proteinExistence type="predicted"/>
<reference evidence="8 9" key="1">
    <citation type="journal article" date="2019" name="Environ. Microbiol.">
        <title>Species interactions and distinct microbial communities in high Arctic permafrost affected cryosols are associated with the CH4 and CO2 gas fluxes.</title>
        <authorList>
            <person name="Altshuler I."/>
            <person name="Hamel J."/>
            <person name="Turney S."/>
            <person name="Magnuson E."/>
            <person name="Levesque R."/>
            <person name="Greer C."/>
            <person name="Whyte L.G."/>
        </authorList>
    </citation>
    <scope>NUCLEOTIDE SEQUENCE [LARGE SCALE GENOMIC DNA]</scope>
    <source>
        <strain evidence="8 9">E6.1</strain>
    </source>
</reference>
<dbReference type="EMBL" id="RCZC01000002">
    <property type="protein sequence ID" value="TPG55267.1"/>
    <property type="molecule type" value="Genomic_DNA"/>
</dbReference>
<dbReference type="Gene3D" id="1.10.760.10">
    <property type="entry name" value="Cytochrome c-like domain"/>
    <property type="match status" value="1"/>
</dbReference>
<keyword evidence="3 6" id="KW-0479">Metal-binding</keyword>
<evidence type="ECO:0000256" key="6">
    <source>
        <dbReference type="PROSITE-ProRule" id="PRU00433"/>
    </source>
</evidence>
<keyword evidence="5 6" id="KW-0408">Iron</keyword>
<feature type="domain" description="Cytochrome c" evidence="7">
    <location>
        <begin position="10"/>
        <end position="109"/>
    </location>
</feature>
<evidence type="ECO:0000256" key="2">
    <source>
        <dbReference type="ARBA" id="ARBA00022617"/>
    </source>
</evidence>
<evidence type="ECO:0000256" key="3">
    <source>
        <dbReference type="ARBA" id="ARBA00022723"/>
    </source>
</evidence>
<evidence type="ECO:0000313" key="9">
    <source>
        <dbReference type="Proteomes" id="UP000319931"/>
    </source>
</evidence>
<dbReference type="Proteomes" id="UP000319931">
    <property type="component" value="Unassembled WGS sequence"/>
</dbReference>
<dbReference type="PRINTS" id="PR00604">
    <property type="entry name" value="CYTCHRMECIAB"/>
</dbReference>
<keyword evidence="1" id="KW-0813">Transport</keyword>
<keyword evidence="4" id="KW-0249">Electron transport</keyword>
<dbReference type="PANTHER" id="PTHR11961">
    <property type="entry name" value="CYTOCHROME C"/>
    <property type="match status" value="1"/>
</dbReference>
<dbReference type="AlphaFoldDB" id="A0A502G040"/>
<dbReference type="PROSITE" id="PS51007">
    <property type="entry name" value="CYTC"/>
    <property type="match status" value="1"/>
</dbReference>